<protein>
    <submittedName>
        <fullName evidence="2">Uncharacterized protein</fullName>
    </submittedName>
</protein>
<sequence length="108" mass="12885">MDNTGEEDPDMREQELMKKFGWEEEFYQGRISLWMKYKPKIWALFDEPYSSHAAKSWVNVGDDVNLATTCANLSFLDFILKVSDKQIEMYIDAHRQLISRWPRKPHLQ</sequence>
<reference evidence="2" key="1">
    <citation type="submission" date="2022-11" db="UniProtKB">
        <authorList>
            <consortium name="WormBaseParasite"/>
        </authorList>
    </citation>
    <scope>IDENTIFICATION</scope>
</reference>
<accession>A0A914RKT0</accession>
<evidence type="ECO:0000313" key="2">
    <source>
        <dbReference type="WBParaSite" id="PEQ_0000245701-mRNA-1"/>
    </source>
</evidence>
<proteinExistence type="predicted"/>
<name>A0A914RKT0_PAREQ</name>
<dbReference type="AlphaFoldDB" id="A0A914RKT0"/>
<dbReference type="Proteomes" id="UP000887564">
    <property type="component" value="Unplaced"/>
</dbReference>
<organism evidence="1 2">
    <name type="scientific">Parascaris equorum</name>
    <name type="common">Equine roundworm</name>
    <dbReference type="NCBI Taxonomy" id="6256"/>
    <lineage>
        <taxon>Eukaryota</taxon>
        <taxon>Metazoa</taxon>
        <taxon>Ecdysozoa</taxon>
        <taxon>Nematoda</taxon>
        <taxon>Chromadorea</taxon>
        <taxon>Rhabditida</taxon>
        <taxon>Spirurina</taxon>
        <taxon>Ascaridomorpha</taxon>
        <taxon>Ascaridoidea</taxon>
        <taxon>Ascarididae</taxon>
        <taxon>Parascaris</taxon>
    </lineage>
</organism>
<keyword evidence="1" id="KW-1185">Reference proteome</keyword>
<dbReference type="WBParaSite" id="PEQ_0000245701-mRNA-1">
    <property type="protein sequence ID" value="PEQ_0000245701-mRNA-1"/>
    <property type="gene ID" value="PEQ_0000245701"/>
</dbReference>
<evidence type="ECO:0000313" key="1">
    <source>
        <dbReference type="Proteomes" id="UP000887564"/>
    </source>
</evidence>